<sequence length="241" mass="24641">MQFAPVFHAEWLKIRTVRSLPGALLALFAATTAFSAIAGTGGTSDPDLDPLFTALSGVTLGQIAALAFGAMAVSAEYHNGALRLSLAAVPRRGRWFAAKATAIAVPVLVVSLPTALAALLVARAGLGPAASGLTPAEQIRGVVGCAVHLTLMSLFAAGLATLLRSAVATLSVLIPFLLVVSFVIGDAAGTVVEFMPDRAGQVVLYETHDGTLGPWSGLMVTALWTAAALGAGAWSLRRRDA</sequence>
<gene>
    <name evidence="3" type="ORF">ADK41_18090</name>
</gene>
<dbReference type="PATRIC" id="fig|36816.3.peg.3920"/>
<feature type="transmembrane region" description="Helical" evidence="1">
    <location>
        <begin position="170"/>
        <end position="192"/>
    </location>
</feature>
<keyword evidence="1" id="KW-0812">Transmembrane</keyword>
<dbReference type="EMBL" id="LGCN01000196">
    <property type="protein sequence ID" value="KOT37604.1"/>
    <property type="molecule type" value="Genomic_DNA"/>
</dbReference>
<feature type="transmembrane region" description="Helical" evidence="1">
    <location>
        <begin position="96"/>
        <end position="121"/>
    </location>
</feature>
<keyword evidence="2" id="KW-0732">Signal</keyword>
<dbReference type="OrthoDB" id="4529884at2"/>
<comment type="caution">
    <text evidence="3">The sequence shown here is derived from an EMBL/GenBank/DDBJ whole genome shotgun (WGS) entry which is preliminary data.</text>
</comment>
<feature type="signal peptide" evidence="2">
    <location>
        <begin position="1"/>
        <end position="38"/>
    </location>
</feature>
<feature type="transmembrane region" description="Helical" evidence="1">
    <location>
        <begin position="51"/>
        <end position="75"/>
    </location>
</feature>
<keyword evidence="1" id="KW-0472">Membrane</keyword>
<reference evidence="3 4" key="1">
    <citation type="submission" date="2015-07" db="EMBL/GenBank/DDBJ databases">
        <authorList>
            <person name="Noorani M."/>
        </authorList>
    </citation>
    <scope>NUCLEOTIDE SEQUENCE [LARGE SCALE GENOMIC DNA]</scope>
    <source>
        <strain evidence="3 4">NRRL B-24567</strain>
    </source>
</reference>
<feature type="transmembrane region" description="Helical" evidence="1">
    <location>
        <begin position="212"/>
        <end position="236"/>
    </location>
</feature>
<keyword evidence="1" id="KW-1133">Transmembrane helix</keyword>
<feature type="chain" id="PRO_5038901575" evidence="2">
    <location>
        <begin position="39"/>
        <end position="241"/>
    </location>
</feature>
<evidence type="ECO:0000256" key="2">
    <source>
        <dbReference type="SAM" id="SignalP"/>
    </source>
</evidence>
<accession>A0A0N0S5S2</accession>
<evidence type="ECO:0000256" key="1">
    <source>
        <dbReference type="SAM" id="Phobius"/>
    </source>
</evidence>
<evidence type="ECO:0000313" key="3">
    <source>
        <dbReference type="EMBL" id="KOT37604.1"/>
    </source>
</evidence>
<name>A0A0N0S5S2_9ACTN</name>
<protein>
    <submittedName>
        <fullName evidence="3">ABC transporter</fullName>
    </submittedName>
</protein>
<evidence type="ECO:0000313" key="4">
    <source>
        <dbReference type="Proteomes" id="UP000037773"/>
    </source>
</evidence>
<dbReference type="Proteomes" id="UP000037773">
    <property type="component" value="Unassembled WGS sequence"/>
</dbReference>
<dbReference type="AlphaFoldDB" id="A0A0N0S5S2"/>
<keyword evidence="4" id="KW-1185">Reference proteome</keyword>
<organism evidence="3 4">
    <name type="scientific">Streptomyces caelestis</name>
    <dbReference type="NCBI Taxonomy" id="36816"/>
    <lineage>
        <taxon>Bacteria</taxon>
        <taxon>Bacillati</taxon>
        <taxon>Actinomycetota</taxon>
        <taxon>Actinomycetes</taxon>
        <taxon>Kitasatosporales</taxon>
        <taxon>Streptomycetaceae</taxon>
        <taxon>Streptomyces</taxon>
    </lineage>
</organism>
<dbReference type="RefSeq" id="WP_030822229.1">
    <property type="nucleotide sequence ID" value="NZ_JBFBKA010000024.1"/>
</dbReference>
<proteinExistence type="predicted"/>
<feature type="transmembrane region" description="Helical" evidence="1">
    <location>
        <begin position="141"/>
        <end position="163"/>
    </location>
</feature>